<proteinExistence type="predicted"/>
<dbReference type="Proteomes" id="UP000034507">
    <property type="component" value="Unassembled WGS sequence"/>
</dbReference>
<gene>
    <name evidence="2" type="ORF">UU77_C0023G0009</name>
</gene>
<name>A0A0G0X6L2_UNCKA</name>
<sequence>MSQIAAVLFERKYQDMYGWENLVSLILIFIILLSLVKLVGVLNLSTGIFPFNCVPVSGKVFICIR</sequence>
<evidence type="ECO:0000256" key="1">
    <source>
        <dbReference type="SAM" id="Phobius"/>
    </source>
</evidence>
<evidence type="ECO:0000313" key="3">
    <source>
        <dbReference type="Proteomes" id="UP000034507"/>
    </source>
</evidence>
<keyword evidence="1" id="KW-0812">Transmembrane</keyword>
<comment type="caution">
    <text evidence="2">The sequence shown here is derived from an EMBL/GenBank/DDBJ whole genome shotgun (WGS) entry which is preliminary data.</text>
</comment>
<reference evidence="2 3" key="1">
    <citation type="journal article" date="2015" name="Nature">
        <title>rRNA introns, odd ribosomes, and small enigmatic genomes across a large radiation of phyla.</title>
        <authorList>
            <person name="Brown C.T."/>
            <person name="Hug L.A."/>
            <person name="Thomas B.C."/>
            <person name="Sharon I."/>
            <person name="Castelle C.J."/>
            <person name="Singh A."/>
            <person name="Wilkins M.J."/>
            <person name="Williams K.H."/>
            <person name="Banfield J.F."/>
        </authorList>
    </citation>
    <scope>NUCLEOTIDE SEQUENCE [LARGE SCALE GENOMIC DNA]</scope>
</reference>
<organism evidence="2 3">
    <name type="scientific">candidate division WWE3 bacterium GW2011_GWC1_41_7</name>
    <dbReference type="NCBI Taxonomy" id="1619119"/>
    <lineage>
        <taxon>Bacteria</taxon>
        <taxon>Katanobacteria</taxon>
    </lineage>
</organism>
<evidence type="ECO:0000313" key="2">
    <source>
        <dbReference type="EMBL" id="KKS20585.1"/>
    </source>
</evidence>
<protein>
    <submittedName>
        <fullName evidence="2">Uncharacterized protein</fullName>
    </submittedName>
</protein>
<feature type="transmembrane region" description="Helical" evidence="1">
    <location>
        <begin position="21"/>
        <end position="42"/>
    </location>
</feature>
<keyword evidence="1" id="KW-0472">Membrane</keyword>
<dbReference type="EMBL" id="LCBX01000023">
    <property type="protein sequence ID" value="KKS20585.1"/>
    <property type="molecule type" value="Genomic_DNA"/>
</dbReference>
<keyword evidence="1" id="KW-1133">Transmembrane helix</keyword>
<dbReference type="AlphaFoldDB" id="A0A0G0X6L2"/>
<accession>A0A0G0X6L2</accession>